<dbReference type="PANTHER" id="PTHR43798">
    <property type="entry name" value="MONOACYLGLYCEROL LIPASE"/>
    <property type="match status" value="1"/>
</dbReference>
<dbReference type="InterPro" id="IPR050266">
    <property type="entry name" value="AB_hydrolase_sf"/>
</dbReference>
<proteinExistence type="predicted"/>
<dbReference type="SUPFAM" id="SSF53474">
    <property type="entry name" value="alpha/beta-Hydrolases"/>
    <property type="match status" value="1"/>
</dbReference>
<evidence type="ECO:0000313" key="4">
    <source>
        <dbReference type="Proteomes" id="UP000011731"/>
    </source>
</evidence>
<dbReference type="InterPro" id="IPR000073">
    <property type="entry name" value="AB_hydrolase_1"/>
</dbReference>
<reference evidence="3 4" key="1">
    <citation type="journal article" date="2013" name="Genome Announc.">
        <title>Draft Genome Sequence of Rhodococcus ruber Strain BKS 20-38.</title>
        <authorList>
            <person name="Bala M."/>
            <person name="Kumar S."/>
            <person name="Raghava G.P."/>
            <person name="Mayilraj S."/>
        </authorList>
    </citation>
    <scope>NUCLEOTIDE SEQUENCE [LARGE SCALE GENOMIC DNA]</scope>
    <source>
        <strain evidence="3 4">BKS 20-38</strain>
    </source>
</reference>
<keyword evidence="4" id="KW-1185">Reference proteome</keyword>
<comment type="caution">
    <text evidence="3">The sequence shown here is derived from an EMBL/GenBank/DDBJ whole genome shotgun (WGS) entry which is preliminary data.</text>
</comment>
<dbReference type="PATRIC" id="fig|1278076.4.peg.671"/>
<dbReference type="Proteomes" id="UP000011731">
    <property type="component" value="Unassembled WGS sequence"/>
</dbReference>
<evidence type="ECO:0000313" key="3">
    <source>
        <dbReference type="EMBL" id="EME66915.1"/>
    </source>
</evidence>
<feature type="domain" description="AB hydrolase-1" evidence="2">
    <location>
        <begin position="22"/>
        <end position="255"/>
    </location>
</feature>
<gene>
    <name evidence="3" type="ORF">G352_03224</name>
</gene>
<accession>M2YY42</accession>
<dbReference type="PANTHER" id="PTHR43798:SF31">
    <property type="entry name" value="AB HYDROLASE SUPERFAMILY PROTEIN YCLE"/>
    <property type="match status" value="1"/>
</dbReference>
<dbReference type="PRINTS" id="PR00111">
    <property type="entry name" value="ABHYDROLASE"/>
</dbReference>
<dbReference type="RefSeq" id="WP_003934730.1">
    <property type="nucleotide sequence ID" value="NZ_AOEX01000016.1"/>
</dbReference>
<dbReference type="AlphaFoldDB" id="M2YY42"/>
<dbReference type="Gene3D" id="3.40.50.1820">
    <property type="entry name" value="alpha/beta hydrolase"/>
    <property type="match status" value="1"/>
</dbReference>
<dbReference type="Pfam" id="PF00561">
    <property type="entry name" value="Abhydrolase_1"/>
    <property type="match status" value="1"/>
</dbReference>
<dbReference type="GO" id="GO:0016787">
    <property type="term" value="F:hydrolase activity"/>
    <property type="evidence" value="ECO:0007669"/>
    <property type="project" value="UniProtKB-KW"/>
</dbReference>
<dbReference type="EMBL" id="AOEX01000016">
    <property type="protein sequence ID" value="EME66915.1"/>
    <property type="molecule type" value="Genomic_DNA"/>
</dbReference>
<evidence type="ECO:0000259" key="2">
    <source>
        <dbReference type="Pfam" id="PF00561"/>
    </source>
</evidence>
<dbReference type="GO" id="GO:0016020">
    <property type="term" value="C:membrane"/>
    <property type="evidence" value="ECO:0007669"/>
    <property type="project" value="TreeGrafter"/>
</dbReference>
<evidence type="ECO:0000256" key="1">
    <source>
        <dbReference type="ARBA" id="ARBA00022801"/>
    </source>
</evidence>
<protein>
    <submittedName>
        <fullName evidence="3">Alpha/beta hydrolase</fullName>
    </submittedName>
</protein>
<organism evidence="3 4">
    <name type="scientific">Rhodococcus ruber BKS 20-38</name>
    <dbReference type="NCBI Taxonomy" id="1278076"/>
    <lineage>
        <taxon>Bacteria</taxon>
        <taxon>Bacillati</taxon>
        <taxon>Actinomycetota</taxon>
        <taxon>Actinomycetes</taxon>
        <taxon>Mycobacteriales</taxon>
        <taxon>Nocardiaceae</taxon>
        <taxon>Rhodococcus</taxon>
    </lineage>
</organism>
<keyword evidence="1 3" id="KW-0378">Hydrolase</keyword>
<dbReference type="InterPro" id="IPR029058">
    <property type="entry name" value="AB_hydrolase_fold"/>
</dbReference>
<sequence>MATVTSAHGITVGYAEQGSGTPVVLLPGSAVDHTIFVPGGQFASFAQHFRVIALDWRGTGESSRDEAPYTAADLEADVLGVLDTLGIDRAHLVGMSQGSTIAQRIAAHHPDRVDRLVLYSTWGHTDSYLRGMFTFWEHLYRTTDPQVYGEATLWFLLSREFLNADPDAVQAIAKASFASETAATRHAQIQAARINAVHDNRDLLAKIGAPTLVLAGRQDRTIPAEYSEQVARTIPGAEIRVLEGPGASHALFLERADEVNDATLAFLRADN</sequence>
<name>M2YY42_9NOCA</name>